<keyword evidence="6" id="KW-1185">Reference proteome</keyword>
<dbReference type="AlphaFoldDB" id="A0AA41Y5I5"/>
<dbReference type="InterPro" id="IPR018060">
    <property type="entry name" value="HTH_AraC"/>
</dbReference>
<name>A0AA41Y5I5_9BACT</name>
<dbReference type="SUPFAM" id="SSF46689">
    <property type="entry name" value="Homeodomain-like"/>
    <property type="match status" value="1"/>
</dbReference>
<evidence type="ECO:0000259" key="4">
    <source>
        <dbReference type="PROSITE" id="PS01124"/>
    </source>
</evidence>
<sequence length="191" mass="22171">MKPYKKKRLHIKNMAYPGCIETVHEQALKAGLRVKTVKLGKLTLEERITEEQLNLLAEGLTKHGFEIITDKFIRLIESVKIEIIKIIHHGKNLPANQTYSTYLPFVLGREYNYLNGLFMRMEKTTIEKYILQQKIEKAKKLLCENELPLKEIAEKLGFSNTQHLSAQFKKTTGLGPYQFREQLQKSGKILK</sequence>
<evidence type="ECO:0000256" key="1">
    <source>
        <dbReference type="ARBA" id="ARBA00023015"/>
    </source>
</evidence>
<keyword evidence="1" id="KW-0805">Transcription regulation</keyword>
<keyword evidence="3" id="KW-0804">Transcription</keyword>
<dbReference type="PANTHER" id="PTHR43280:SF2">
    <property type="entry name" value="HTH-TYPE TRANSCRIPTIONAL REGULATOR EXSA"/>
    <property type="match status" value="1"/>
</dbReference>
<comment type="caution">
    <text evidence="5">The sequence shown here is derived from an EMBL/GenBank/DDBJ whole genome shotgun (WGS) entry which is preliminary data.</text>
</comment>
<gene>
    <name evidence="5" type="ORF">N2K84_04105</name>
</gene>
<proteinExistence type="predicted"/>
<dbReference type="PROSITE" id="PS01124">
    <property type="entry name" value="HTH_ARAC_FAMILY_2"/>
    <property type="match status" value="1"/>
</dbReference>
<accession>A0AA41Y5I5</accession>
<keyword evidence="2" id="KW-0238">DNA-binding</keyword>
<reference evidence="5" key="1">
    <citation type="submission" date="2022-10" db="EMBL/GenBank/DDBJ databases">
        <title>Gaoshiqiia sediminis gen. nov., sp. nov., isolated from coastal sediment.</title>
        <authorList>
            <person name="Yu W.X."/>
            <person name="Mu D.S."/>
            <person name="Du J.Z."/>
            <person name="Liang Y.Q."/>
        </authorList>
    </citation>
    <scope>NUCLEOTIDE SEQUENCE</scope>
    <source>
        <strain evidence="5">A06</strain>
    </source>
</reference>
<evidence type="ECO:0000256" key="2">
    <source>
        <dbReference type="ARBA" id="ARBA00023125"/>
    </source>
</evidence>
<organism evidence="5 6">
    <name type="scientific">Gaoshiqia sediminis</name>
    <dbReference type="NCBI Taxonomy" id="2986998"/>
    <lineage>
        <taxon>Bacteria</taxon>
        <taxon>Pseudomonadati</taxon>
        <taxon>Bacteroidota</taxon>
        <taxon>Bacteroidia</taxon>
        <taxon>Marinilabiliales</taxon>
        <taxon>Prolixibacteraceae</taxon>
        <taxon>Gaoshiqia</taxon>
    </lineage>
</organism>
<feature type="domain" description="HTH araC/xylS-type" evidence="4">
    <location>
        <begin position="113"/>
        <end position="182"/>
    </location>
</feature>
<protein>
    <submittedName>
        <fullName evidence="5">AraC family transcriptional regulator</fullName>
    </submittedName>
</protein>
<dbReference type="InterPro" id="IPR009057">
    <property type="entry name" value="Homeodomain-like_sf"/>
</dbReference>
<evidence type="ECO:0000313" key="6">
    <source>
        <dbReference type="Proteomes" id="UP001163821"/>
    </source>
</evidence>
<dbReference type="EMBL" id="JAPAAF010000004">
    <property type="protein sequence ID" value="MCW0481901.1"/>
    <property type="molecule type" value="Genomic_DNA"/>
</dbReference>
<dbReference type="Pfam" id="PF12833">
    <property type="entry name" value="HTH_18"/>
    <property type="match status" value="1"/>
</dbReference>
<evidence type="ECO:0000256" key="3">
    <source>
        <dbReference type="ARBA" id="ARBA00023163"/>
    </source>
</evidence>
<dbReference type="GO" id="GO:0043565">
    <property type="term" value="F:sequence-specific DNA binding"/>
    <property type="evidence" value="ECO:0007669"/>
    <property type="project" value="InterPro"/>
</dbReference>
<dbReference type="Gene3D" id="1.10.10.60">
    <property type="entry name" value="Homeodomain-like"/>
    <property type="match status" value="1"/>
</dbReference>
<evidence type="ECO:0000313" key="5">
    <source>
        <dbReference type="EMBL" id="MCW0481901.1"/>
    </source>
</evidence>
<dbReference type="Proteomes" id="UP001163821">
    <property type="component" value="Unassembled WGS sequence"/>
</dbReference>
<dbReference type="SMART" id="SM00342">
    <property type="entry name" value="HTH_ARAC"/>
    <property type="match status" value="1"/>
</dbReference>
<dbReference type="PANTHER" id="PTHR43280">
    <property type="entry name" value="ARAC-FAMILY TRANSCRIPTIONAL REGULATOR"/>
    <property type="match status" value="1"/>
</dbReference>
<dbReference type="GO" id="GO:0003700">
    <property type="term" value="F:DNA-binding transcription factor activity"/>
    <property type="evidence" value="ECO:0007669"/>
    <property type="project" value="InterPro"/>
</dbReference>
<dbReference type="RefSeq" id="WP_282590511.1">
    <property type="nucleotide sequence ID" value="NZ_JAPAAF010000004.1"/>
</dbReference>